<name>A0A0L0QK26_VIRPA</name>
<sequence>MARSRFLYEIGDKTAVEALERAVNDPEFEVRMQAKMALARIKDGEEAKGSIWSQMTKTVKEKEL</sequence>
<reference evidence="2" key="1">
    <citation type="submission" date="2015-07" db="EMBL/GenBank/DDBJ databases">
        <title>Fjat-10053 dsm26.</title>
        <authorList>
            <person name="Liu B."/>
            <person name="Wang J."/>
            <person name="Zhu Y."/>
            <person name="Liu G."/>
            <person name="Chen Q."/>
            <person name="Chen Z."/>
            <person name="Lan J."/>
            <person name="Che J."/>
            <person name="Ge C."/>
            <person name="Shi H."/>
            <person name="Pan Z."/>
            <person name="Liu X."/>
        </authorList>
    </citation>
    <scope>NUCLEOTIDE SEQUENCE [LARGE SCALE GENOMIC DNA]</scope>
    <source>
        <strain evidence="2">DSM 26</strain>
    </source>
</reference>
<protein>
    <recommendedName>
        <fullName evidence="3">HEAT repeat domain-containing protein</fullName>
    </recommendedName>
</protein>
<keyword evidence="2" id="KW-1185">Reference proteome</keyword>
<evidence type="ECO:0000313" key="2">
    <source>
        <dbReference type="Proteomes" id="UP000036780"/>
    </source>
</evidence>
<dbReference type="InterPro" id="IPR016024">
    <property type="entry name" value="ARM-type_fold"/>
</dbReference>
<dbReference type="PATRIC" id="fig|1473.5.peg.599"/>
<dbReference type="RefSeq" id="WP_050351483.1">
    <property type="nucleotide sequence ID" value="NZ_BOSN01000003.1"/>
</dbReference>
<gene>
    <name evidence="1" type="ORF">AFK71_10450</name>
</gene>
<dbReference type="Proteomes" id="UP000036780">
    <property type="component" value="Unassembled WGS sequence"/>
</dbReference>
<proteinExistence type="predicted"/>
<dbReference type="InterPro" id="IPR011989">
    <property type="entry name" value="ARM-like"/>
</dbReference>
<dbReference type="AlphaFoldDB" id="A0A0L0QK26"/>
<comment type="caution">
    <text evidence="1">The sequence shown here is derived from an EMBL/GenBank/DDBJ whole genome shotgun (WGS) entry which is preliminary data.</text>
</comment>
<accession>A0A0L0QK26</accession>
<dbReference type="SUPFAM" id="SSF48371">
    <property type="entry name" value="ARM repeat"/>
    <property type="match status" value="1"/>
</dbReference>
<dbReference type="Gene3D" id="1.25.10.10">
    <property type="entry name" value="Leucine-rich Repeat Variant"/>
    <property type="match status" value="1"/>
</dbReference>
<evidence type="ECO:0000313" key="1">
    <source>
        <dbReference type="EMBL" id="KNE18985.1"/>
    </source>
</evidence>
<dbReference type="Pfam" id="PF13646">
    <property type="entry name" value="HEAT_2"/>
    <property type="match status" value="1"/>
</dbReference>
<dbReference type="GeneID" id="66871983"/>
<dbReference type="EMBL" id="LGTO01000007">
    <property type="protein sequence ID" value="KNE18985.1"/>
    <property type="molecule type" value="Genomic_DNA"/>
</dbReference>
<organism evidence="1 2">
    <name type="scientific">Virgibacillus pantothenticus</name>
    <dbReference type="NCBI Taxonomy" id="1473"/>
    <lineage>
        <taxon>Bacteria</taxon>
        <taxon>Bacillati</taxon>
        <taxon>Bacillota</taxon>
        <taxon>Bacilli</taxon>
        <taxon>Bacillales</taxon>
        <taxon>Bacillaceae</taxon>
        <taxon>Virgibacillus</taxon>
    </lineage>
</organism>
<evidence type="ECO:0008006" key="3">
    <source>
        <dbReference type="Google" id="ProtNLM"/>
    </source>
</evidence>